<dbReference type="InterPro" id="IPR015424">
    <property type="entry name" value="PyrdxlP-dep_Trfase"/>
</dbReference>
<dbReference type="GO" id="GO:0003700">
    <property type="term" value="F:DNA-binding transcription factor activity"/>
    <property type="evidence" value="ECO:0007669"/>
    <property type="project" value="InterPro"/>
</dbReference>
<dbReference type="Pfam" id="PF00155">
    <property type="entry name" value="Aminotran_1_2"/>
    <property type="match status" value="1"/>
</dbReference>
<evidence type="ECO:0000259" key="6">
    <source>
        <dbReference type="PROSITE" id="PS50949"/>
    </source>
</evidence>
<dbReference type="InterPro" id="IPR015421">
    <property type="entry name" value="PyrdxlP-dep_Trfase_major"/>
</dbReference>
<dbReference type="InterPro" id="IPR000524">
    <property type="entry name" value="Tscrpt_reg_HTH_GntR"/>
</dbReference>
<dbReference type="Proteomes" id="UP000595332">
    <property type="component" value="Chromosome"/>
</dbReference>
<dbReference type="KEGG" id="njp:NEJAP_1176"/>
<dbReference type="CDD" id="cd07377">
    <property type="entry name" value="WHTH_GntR"/>
    <property type="match status" value="1"/>
</dbReference>
<dbReference type="GO" id="GO:0030170">
    <property type="term" value="F:pyridoxal phosphate binding"/>
    <property type="evidence" value="ECO:0007669"/>
    <property type="project" value="InterPro"/>
</dbReference>
<dbReference type="SMART" id="SM00345">
    <property type="entry name" value="HTH_GNTR"/>
    <property type="match status" value="1"/>
</dbReference>
<sequence>MSREYRYQRLETWLLDGIAGKRWAVGERLPSVREMCAEQQLSKATVLHAYQRLEARGLVEARPKSGYFVLPNTATRAVPLTGSDTVVAPAPVTVSDVVMDVMSRGAAFDILAGLQAQRRPAQSFSEQASLDENIAEASNAGIMALNRSVGRALRSQTANAHHYYDEPAGDNVLREQLAQRYRRYGCERSAEDFCITAGCQQSLFLALMVSCQRGDIVAVESPGFYGVLQLLEQLGLQVVEIPASPVTGLDADSLARALQQWDIRACVVTPAYATPTGANLPLATRKKLLLLAEQYDMALIEDDIYGELGFLGRPDPLKAEDKTGRVILCSSFSKSLSRDLRVGWIDAGRWHNQVKRLKLVTLLASSRFVQQGLASFLKDGGYDTHLRRQREQLRLQRDQLVNFLDEHWAADIRFSVPEGGVAMWLQLPEAVDTLAAYGAALSKGVVITPGSLFSSSDHYRNCLRLSFLHPLTRARQDALKTLMGVLSH</sequence>
<organism evidence="7 8">
    <name type="scientific">Neptunomonas japonica JAMM 1380</name>
    <dbReference type="NCBI Taxonomy" id="1441457"/>
    <lineage>
        <taxon>Bacteria</taxon>
        <taxon>Pseudomonadati</taxon>
        <taxon>Pseudomonadota</taxon>
        <taxon>Gammaproteobacteria</taxon>
        <taxon>Oceanospirillales</taxon>
        <taxon>Oceanospirillaceae</taxon>
        <taxon>Neptunomonas</taxon>
    </lineage>
</organism>
<dbReference type="AlphaFoldDB" id="A0A7R6SVW2"/>
<comment type="similarity">
    <text evidence="1">In the C-terminal section; belongs to the class-I pyridoxal-phosphate-dependent aminotransferase family.</text>
</comment>
<keyword evidence="3" id="KW-0805">Transcription regulation</keyword>
<evidence type="ECO:0000256" key="3">
    <source>
        <dbReference type="ARBA" id="ARBA00023015"/>
    </source>
</evidence>
<dbReference type="GO" id="GO:0003677">
    <property type="term" value="F:DNA binding"/>
    <property type="evidence" value="ECO:0007669"/>
    <property type="project" value="UniProtKB-KW"/>
</dbReference>
<evidence type="ECO:0000256" key="4">
    <source>
        <dbReference type="ARBA" id="ARBA00023125"/>
    </source>
</evidence>
<keyword evidence="4" id="KW-0238">DNA-binding</keyword>
<dbReference type="Gene3D" id="3.40.640.10">
    <property type="entry name" value="Type I PLP-dependent aspartate aminotransferase-like (Major domain)"/>
    <property type="match status" value="1"/>
</dbReference>
<dbReference type="InterPro" id="IPR036388">
    <property type="entry name" value="WH-like_DNA-bd_sf"/>
</dbReference>
<keyword evidence="2" id="KW-0663">Pyridoxal phosphate</keyword>
<dbReference type="RefSeq" id="WP_201349762.1">
    <property type="nucleotide sequence ID" value="NZ_AP014546.1"/>
</dbReference>
<dbReference type="Gene3D" id="1.10.10.10">
    <property type="entry name" value="Winged helix-like DNA-binding domain superfamily/Winged helix DNA-binding domain"/>
    <property type="match status" value="1"/>
</dbReference>
<protein>
    <submittedName>
        <fullName evidence="7">GntR family transcriptional regulator</fullName>
    </submittedName>
</protein>
<dbReference type="PANTHER" id="PTHR46577">
    <property type="entry name" value="HTH-TYPE TRANSCRIPTIONAL REGULATORY PROTEIN GABR"/>
    <property type="match status" value="1"/>
</dbReference>
<evidence type="ECO:0000256" key="1">
    <source>
        <dbReference type="ARBA" id="ARBA00005384"/>
    </source>
</evidence>
<dbReference type="Gene3D" id="3.90.1150.10">
    <property type="entry name" value="Aspartate Aminotransferase, domain 1"/>
    <property type="match status" value="1"/>
</dbReference>
<dbReference type="CDD" id="cd00609">
    <property type="entry name" value="AAT_like"/>
    <property type="match status" value="1"/>
</dbReference>
<keyword evidence="5" id="KW-0804">Transcription</keyword>
<name>A0A7R6SVW2_9GAMM</name>
<evidence type="ECO:0000256" key="5">
    <source>
        <dbReference type="ARBA" id="ARBA00023163"/>
    </source>
</evidence>
<accession>A0A7R6SVW2</accession>
<feature type="domain" description="HTH gntR-type" evidence="6">
    <location>
        <begin position="4"/>
        <end position="72"/>
    </location>
</feature>
<keyword evidence="8" id="KW-1185">Reference proteome</keyword>
<dbReference type="SUPFAM" id="SSF46785">
    <property type="entry name" value="Winged helix' DNA-binding domain"/>
    <property type="match status" value="1"/>
</dbReference>
<dbReference type="InterPro" id="IPR015422">
    <property type="entry name" value="PyrdxlP-dep_Trfase_small"/>
</dbReference>
<dbReference type="InterPro" id="IPR004839">
    <property type="entry name" value="Aminotransferase_I/II_large"/>
</dbReference>
<reference evidence="7 8" key="1">
    <citation type="journal article" date="2008" name="Int. J. Syst. Evol. Microbiol.">
        <title>Neptunomonas japonica sp. nov., an Osedax japonicus symbiont-like bacterium isolated from sediment adjacent to sperm whale carcasses off Kagoshima, Japan.</title>
        <authorList>
            <person name="Miyazaki M."/>
            <person name="Nogi Y."/>
            <person name="Fujiwara Y."/>
            <person name="Kawato M."/>
            <person name="Kubokawa K."/>
            <person name="Horikoshi K."/>
        </authorList>
    </citation>
    <scope>NUCLEOTIDE SEQUENCE [LARGE SCALE GENOMIC DNA]</scope>
    <source>
        <strain evidence="7 8">JAMM 1380</strain>
    </source>
</reference>
<dbReference type="Pfam" id="PF00392">
    <property type="entry name" value="GntR"/>
    <property type="match status" value="1"/>
</dbReference>
<proteinExistence type="inferred from homology"/>
<dbReference type="PROSITE" id="PS50949">
    <property type="entry name" value="HTH_GNTR"/>
    <property type="match status" value="1"/>
</dbReference>
<dbReference type="SUPFAM" id="SSF53383">
    <property type="entry name" value="PLP-dependent transferases"/>
    <property type="match status" value="1"/>
</dbReference>
<evidence type="ECO:0000313" key="8">
    <source>
        <dbReference type="Proteomes" id="UP000595332"/>
    </source>
</evidence>
<dbReference type="InterPro" id="IPR036390">
    <property type="entry name" value="WH_DNA-bd_sf"/>
</dbReference>
<gene>
    <name evidence="7" type="ORF">NEJAP_1176</name>
</gene>
<evidence type="ECO:0000256" key="2">
    <source>
        <dbReference type="ARBA" id="ARBA00022898"/>
    </source>
</evidence>
<evidence type="ECO:0000313" key="7">
    <source>
        <dbReference type="EMBL" id="BBB29130.1"/>
    </source>
</evidence>
<dbReference type="InterPro" id="IPR051446">
    <property type="entry name" value="HTH_trans_reg/aminotransferase"/>
</dbReference>
<dbReference type="PANTHER" id="PTHR46577:SF2">
    <property type="entry name" value="TRANSCRIPTIONAL REGULATORY PROTEIN"/>
    <property type="match status" value="1"/>
</dbReference>
<dbReference type="EMBL" id="AP014546">
    <property type="protein sequence ID" value="BBB29130.1"/>
    <property type="molecule type" value="Genomic_DNA"/>
</dbReference>